<dbReference type="Pfam" id="PF01546">
    <property type="entry name" value="Peptidase_M20"/>
    <property type="match status" value="1"/>
</dbReference>
<dbReference type="PANTHER" id="PTHR45962:SF1">
    <property type="entry name" value="N-FATTY-ACYL-AMINO ACID SYNTHASE_HYDROLASE PM20D1"/>
    <property type="match status" value="1"/>
</dbReference>
<dbReference type="Proteomes" id="UP000182409">
    <property type="component" value="Unassembled WGS sequence"/>
</dbReference>
<gene>
    <name evidence="8" type="ORF">SAMN05443244_2493</name>
</gene>
<dbReference type="Gene3D" id="1.10.150.900">
    <property type="match status" value="1"/>
</dbReference>
<dbReference type="InterPro" id="IPR002933">
    <property type="entry name" value="Peptidase_M20"/>
</dbReference>
<dbReference type="AlphaFoldDB" id="A0A1H4P945"/>
<dbReference type="InterPro" id="IPR011650">
    <property type="entry name" value="Peptidase_M20_dimer"/>
</dbReference>
<dbReference type="Gene3D" id="3.30.70.360">
    <property type="match status" value="1"/>
</dbReference>
<dbReference type="InterPro" id="IPR001261">
    <property type="entry name" value="ArgE/DapE_CS"/>
</dbReference>
<evidence type="ECO:0000313" key="9">
    <source>
        <dbReference type="Proteomes" id="UP000182409"/>
    </source>
</evidence>
<evidence type="ECO:0000256" key="5">
    <source>
        <dbReference type="ARBA" id="ARBA00022833"/>
    </source>
</evidence>
<dbReference type="Gene3D" id="3.40.630.10">
    <property type="entry name" value="Zn peptidases"/>
    <property type="match status" value="1"/>
</dbReference>
<dbReference type="SUPFAM" id="SSF55031">
    <property type="entry name" value="Bacterial exopeptidase dimerisation domain"/>
    <property type="match status" value="1"/>
</dbReference>
<dbReference type="InterPro" id="IPR036264">
    <property type="entry name" value="Bact_exopeptidase_dim_dom"/>
</dbReference>
<dbReference type="EMBL" id="FNSD01000001">
    <property type="protein sequence ID" value="SEC03966.1"/>
    <property type="molecule type" value="Genomic_DNA"/>
</dbReference>
<reference evidence="8 9" key="1">
    <citation type="submission" date="2016-10" db="EMBL/GenBank/DDBJ databases">
        <authorList>
            <person name="de Groot N.N."/>
        </authorList>
    </citation>
    <scope>NUCLEOTIDE SEQUENCE [LARGE SCALE GENOMIC DNA]</scope>
    <source>
        <strain evidence="8 9">AB35.6</strain>
    </source>
</reference>
<evidence type="ECO:0000256" key="3">
    <source>
        <dbReference type="ARBA" id="ARBA00022723"/>
    </source>
</evidence>
<protein>
    <submittedName>
        <fullName evidence="8">Acetylornithine deacetylase/Succinyl-diaminopimelate desuccinylase</fullName>
    </submittedName>
</protein>
<evidence type="ECO:0000313" key="8">
    <source>
        <dbReference type="EMBL" id="SEC03966.1"/>
    </source>
</evidence>
<dbReference type="PROSITE" id="PS00758">
    <property type="entry name" value="ARGE_DAPE_CPG2_1"/>
    <property type="match status" value="1"/>
</dbReference>
<dbReference type="InterPro" id="IPR047177">
    <property type="entry name" value="Pept_M20A"/>
</dbReference>
<dbReference type="GO" id="GO:0046872">
    <property type="term" value="F:metal ion binding"/>
    <property type="evidence" value="ECO:0007669"/>
    <property type="project" value="UniProtKB-KW"/>
</dbReference>
<dbReference type="GO" id="GO:0008233">
    <property type="term" value="F:peptidase activity"/>
    <property type="evidence" value="ECO:0007669"/>
    <property type="project" value="UniProtKB-KW"/>
</dbReference>
<dbReference type="SUPFAM" id="SSF53187">
    <property type="entry name" value="Zn-dependent exopeptidases"/>
    <property type="match status" value="1"/>
</dbReference>
<dbReference type="OrthoDB" id="9792335at2"/>
<comment type="similarity">
    <text evidence="1">Belongs to the peptidase M20A family.</text>
</comment>
<dbReference type="GO" id="GO:0006508">
    <property type="term" value="P:proteolysis"/>
    <property type="evidence" value="ECO:0007669"/>
    <property type="project" value="UniProtKB-KW"/>
</dbReference>
<keyword evidence="2" id="KW-0645">Protease</keyword>
<sequence length="475" mass="51760">MMTSSRIVATLAVVCTMLSPGTALGQSKKVDWNIVNQEVLENFTSLIKIDSSNPPGNETEVAKRLQAILQKEGIESQLVGAEPNRLSLIARIKGDGSKKPILVLGHTDVVGVQKEKWTEDPFGAKLVDGFIWGRGTIDDKSVVTGALMSMILLKRNHVPLTRDVIFVAEAGEEGGSPNRTFGISYIVDHNYPDVDAEYCITEGGNFYSEKGKVGYQLVQVSEKEGRGVKLVANGIAGHGSMPRLDNSIVHLSAAVAKVGAWQPPMELTPVTKMFIDGMQKVTPPDEAVRYRDLSDPAKTQAAQDWFRANDIRMNSTIRTSISPNIIAGGFRSNVIPSEATATLDIRAIPGEDMAKILQSMKHLINDPEVKIVTPPKWPAETPSSSVDTELYKALTTIQAKDYPGAITIPGMSTGGTDMKPLRAHGQQCYGIGPETPKEDLVTHAMHSDNERIKETALYDFVRYEYDVVEAMAAKK</sequence>
<evidence type="ECO:0000256" key="1">
    <source>
        <dbReference type="ARBA" id="ARBA00006247"/>
    </source>
</evidence>
<keyword evidence="6" id="KW-0732">Signal</keyword>
<evidence type="ECO:0000256" key="2">
    <source>
        <dbReference type="ARBA" id="ARBA00022670"/>
    </source>
</evidence>
<keyword evidence="4" id="KW-0378">Hydrolase</keyword>
<feature type="chain" id="PRO_5010325382" evidence="6">
    <location>
        <begin position="26"/>
        <end position="475"/>
    </location>
</feature>
<accession>A0A1H4P945</accession>
<feature type="signal peptide" evidence="6">
    <location>
        <begin position="1"/>
        <end position="25"/>
    </location>
</feature>
<dbReference type="PANTHER" id="PTHR45962">
    <property type="entry name" value="N-FATTY-ACYL-AMINO ACID SYNTHASE/HYDROLASE PM20D1"/>
    <property type="match status" value="1"/>
</dbReference>
<name>A0A1H4P945_9BACT</name>
<dbReference type="RefSeq" id="WP_083350502.1">
    <property type="nucleotide sequence ID" value="NZ_FNSD01000001.1"/>
</dbReference>
<keyword evidence="5" id="KW-0862">Zinc</keyword>
<evidence type="ECO:0000256" key="4">
    <source>
        <dbReference type="ARBA" id="ARBA00022801"/>
    </source>
</evidence>
<dbReference type="Pfam" id="PF07687">
    <property type="entry name" value="M20_dimer"/>
    <property type="match status" value="1"/>
</dbReference>
<organism evidence="8 9">
    <name type="scientific">Terriglobus roseus</name>
    <dbReference type="NCBI Taxonomy" id="392734"/>
    <lineage>
        <taxon>Bacteria</taxon>
        <taxon>Pseudomonadati</taxon>
        <taxon>Acidobacteriota</taxon>
        <taxon>Terriglobia</taxon>
        <taxon>Terriglobales</taxon>
        <taxon>Acidobacteriaceae</taxon>
        <taxon>Terriglobus</taxon>
    </lineage>
</organism>
<keyword evidence="3" id="KW-0479">Metal-binding</keyword>
<evidence type="ECO:0000256" key="6">
    <source>
        <dbReference type="SAM" id="SignalP"/>
    </source>
</evidence>
<feature type="domain" description="Peptidase M20 dimerisation" evidence="7">
    <location>
        <begin position="225"/>
        <end position="368"/>
    </location>
</feature>
<evidence type="ECO:0000259" key="7">
    <source>
        <dbReference type="Pfam" id="PF07687"/>
    </source>
</evidence>
<proteinExistence type="inferred from homology"/>